<dbReference type="InterPro" id="IPR018247">
    <property type="entry name" value="EF_Hand_1_Ca_BS"/>
</dbReference>
<reference evidence="2 3" key="1">
    <citation type="submission" date="2019-02" db="EMBL/GenBank/DDBJ databases">
        <title>Deep-cultivation of Planctomycetes and their phenomic and genomic characterization uncovers novel biology.</title>
        <authorList>
            <person name="Wiegand S."/>
            <person name="Jogler M."/>
            <person name="Boedeker C."/>
            <person name="Pinto D."/>
            <person name="Vollmers J."/>
            <person name="Rivas-Marin E."/>
            <person name="Kohn T."/>
            <person name="Peeters S.H."/>
            <person name="Heuer A."/>
            <person name="Rast P."/>
            <person name="Oberbeckmann S."/>
            <person name="Bunk B."/>
            <person name="Jeske O."/>
            <person name="Meyerdierks A."/>
            <person name="Storesund J.E."/>
            <person name="Kallscheuer N."/>
            <person name="Luecker S."/>
            <person name="Lage O.M."/>
            <person name="Pohl T."/>
            <person name="Merkel B.J."/>
            <person name="Hornburger P."/>
            <person name="Mueller R.-W."/>
            <person name="Bruemmer F."/>
            <person name="Labrenz M."/>
            <person name="Spormann A.M."/>
            <person name="Op Den Camp H."/>
            <person name="Overmann J."/>
            <person name="Amann R."/>
            <person name="Jetten M.S.M."/>
            <person name="Mascher T."/>
            <person name="Medema M.H."/>
            <person name="Devos D.P."/>
            <person name="Kaster A.-K."/>
            <person name="Ovreas L."/>
            <person name="Rohde M."/>
            <person name="Galperin M.Y."/>
            <person name="Jogler C."/>
        </authorList>
    </citation>
    <scope>NUCLEOTIDE SEQUENCE [LARGE SCALE GENOMIC DNA]</scope>
    <source>
        <strain evidence="2 3">KOR34</strain>
    </source>
</reference>
<keyword evidence="1" id="KW-0732">Signal</keyword>
<evidence type="ECO:0000313" key="2">
    <source>
        <dbReference type="EMBL" id="TWT36980.1"/>
    </source>
</evidence>
<dbReference type="AlphaFoldDB" id="A0A5C5VGA8"/>
<comment type="caution">
    <text evidence="2">The sequence shown here is derived from an EMBL/GenBank/DDBJ whole genome shotgun (WGS) entry which is preliminary data.</text>
</comment>
<protein>
    <recommendedName>
        <fullName evidence="4">PEP-CTERM protein-sorting domain-containing protein</fullName>
    </recommendedName>
</protein>
<evidence type="ECO:0000313" key="3">
    <source>
        <dbReference type="Proteomes" id="UP000316714"/>
    </source>
</evidence>
<proteinExistence type="predicted"/>
<name>A0A5C5VGA8_9BACT</name>
<dbReference type="InterPro" id="IPR036439">
    <property type="entry name" value="Dockerin_dom_sf"/>
</dbReference>
<dbReference type="OrthoDB" id="279309at2"/>
<dbReference type="RefSeq" id="WP_146564323.1">
    <property type="nucleotide sequence ID" value="NZ_SIHJ01000001.1"/>
</dbReference>
<dbReference type="PROSITE" id="PS00018">
    <property type="entry name" value="EF_HAND_1"/>
    <property type="match status" value="1"/>
</dbReference>
<organism evidence="2 3">
    <name type="scientific">Posidoniimonas corsicana</name>
    <dbReference type="NCBI Taxonomy" id="1938618"/>
    <lineage>
        <taxon>Bacteria</taxon>
        <taxon>Pseudomonadati</taxon>
        <taxon>Planctomycetota</taxon>
        <taxon>Planctomycetia</taxon>
        <taxon>Pirellulales</taxon>
        <taxon>Lacipirellulaceae</taxon>
        <taxon>Posidoniimonas</taxon>
    </lineage>
</organism>
<evidence type="ECO:0008006" key="4">
    <source>
        <dbReference type="Google" id="ProtNLM"/>
    </source>
</evidence>
<dbReference type="GO" id="GO:0000272">
    <property type="term" value="P:polysaccharide catabolic process"/>
    <property type="evidence" value="ECO:0007669"/>
    <property type="project" value="InterPro"/>
</dbReference>
<feature type="signal peptide" evidence="1">
    <location>
        <begin position="1"/>
        <end position="21"/>
    </location>
</feature>
<evidence type="ECO:0000256" key="1">
    <source>
        <dbReference type="SAM" id="SignalP"/>
    </source>
</evidence>
<feature type="chain" id="PRO_5022750560" description="PEP-CTERM protein-sorting domain-containing protein" evidence="1">
    <location>
        <begin position="22"/>
        <end position="369"/>
    </location>
</feature>
<keyword evidence="3" id="KW-1185">Reference proteome</keyword>
<sequence precursor="true">MRFVATAAVAACLAVLSPHYASGVLLVYEGFDYSEGALSGQADGGFGFAPGSSWGGGSVVAGSLSYTDGGSNSLPTSGNRALVSAESGSVSAYRQLGRGYGDDPSYGPGTYWLSFLGQRLQPHITQDENAARSFGLQLHSSGGGDERLGVGRVTINAPVPSVGWGLFSDGSASLYTEAAESMFDLSFNVVEITIADATDGNLSDSAKLWVNPDLSGTLGTPSAELAVGSGLNFDYLFDTLRLWAGGTSGDNPYAAYEVDEIRIGTLLEDVLGNSVIVPGDVDGNGTVDVNDLTPIRMNYRNGDAVRTDGDLNGDTFVNFADFRQWKTALLEAGGSLEGVDLAFLGQVPEPASALLLFMGSAMLVRRGRR</sequence>
<gene>
    <name evidence="2" type="ORF">KOR34_19260</name>
</gene>
<accession>A0A5C5VGA8</accession>
<dbReference type="SUPFAM" id="SSF63446">
    <property type="entry name" value="Type I dockerin domain"/>
    <property type="match status" value="1"/>
</dbReference>
<dbReference type="Gene3D" id="1.10.1330.10">
    <property type="entry name" value="Dockerin domain"/>
    <property type="match status" value="1"/>
</dbReference>
<dbReference type="EMBL" id="SIHJ01000001">
    <property type="protein sequence ID" value="TWT36980.1"/>
    <property type="molecule type" value="Genomic_DNA"/>
</dbReference>
<dbReference type="Proteomes" id="UP000316714">
    <property type="component" value="Unassembled WGS sequence"/>
</dbReference>